<protein>
    <submittedName>
        <fullName evidence="1">Uncharacterized protein</fullName>
    </submittedName>
</protein>
<accession>A0A7H0HZ95</accession>
<dbReference type="EMBL" id="CP060825">
    <property type="protein sequence ID" value="QNP65861.1"/>
    <property type="molecule type" value="Genomic_DNA"/>
</dbReference>
<gene>
    <name evidence="1" type="ORF">IAG43_24990</name>
</gene>
<name>A0A7H0HZ95_9ACTN</name>
<evidence type="ECO:0000313" key="1">
    <source>
        <dbReference type="EMBL" id="QNP65861.1"/>
    </source>
</evidence>
<reference evidence="1 2" key="1">
    <citation type="submission" date="2020-08" db="EMBL/GenBank/DDBJ databases">
        <title>A novel species.</title>
        <authorList>
            <person name="Gao J."/>
        </authorList>
    </citation>
    <scope>NUCLEOTIDE SEQUENCE [LARGE SCALE GENOMIC DNA]</scope>
    <source>
        <strain evidence="1 2">CRPJ-33</strain>
    </source>
</reference>
<dbReference type="Proteomes" id="UP000516230">
    <property type="component" value="Chromosome"/>
</dbReference>
<evidence type="ECO:0000313" key="2">
    <source>
        <dbReference type="Proteomes" id="UP000516230"/>
    </source>
</evidence>
<proteinExistence type="predicted"/>
<dbReference type="AlphaFoldDB" id="A0A7H0HZ95"/>
<dbReference type="RefSeq" id="WP_187742925.1">
    <property type="nucleotide sequence ID" value="NZ_CP060825.1"/>
</dbReference>
<organism evidence="1 2">
    <name type="scientific">Streptomyces genisteinicus</name>
    <dbReference type="NCBI Taxonomy" id="2768068"/>
    <lineage>
        <taxon>Bacteria</taxon>
        <taxon>Bacillati</taxon>
        <taxon>Actinomycetota</taxon>
        <taxon>Actinomycetes</taxon>
        <taxon>Kitasatosporales</taxon>
        <taxon>Streptomycetaceae</taxon>
        <taxon>Streptomyces</taxon>
    </lineage>
</organism>
<keyword evidence="2" id="KW-1185">Reference proteome</keyword>
<sequence length="100" mass="10864">MEAALAEKYGSGWREDFVEVMVHDGMVSVFTSWAPGEGARHRGVAVCGTVAAHVQERESQGGFPADTQIVIHTEESDSSDRMAYFDIAEKKCRATGIFPG</sequence>
<dbReference type="KEGG" id="sgj:IAG43_24990"/>